<gene>
    <name evidence="2" type="ORF">CBYS24578_00005820</name>
</gene>
<keyword evidence="3" id="KW-1185">Reference proteome</keyword>
<name>A0A9N9UW77_9HYPO</name>
<dbReference type="Pfam" id="PF20150">
    <property type="entry name" value="2EXR"/>
    <property type="match status" value="1"/>
</dbReference>
<accession>A0A9N9UW77</accession>
<evidence type="ECO:0000313" key="3">
    <source>
        <dbReference type="Proteomes" id="UP000754883"/>
    </source>
</evidence>
<reference evidence="2 3" key="2">
    <citation type="submission" date="2021-10" db="EMBL/GenBank/DDBJ databases">
        <authorList>
            <person name="Piombo E."/>
        </authorList>
    </citation>
    <scope>NUCLEOTIDE SEQUENCE [LARGE SCALE GENOMIC DNA]</scope>
</reference>
<comment type="caution">
    <text evidence="2">The sequence shown here is derived from an EMBL/GenBank/DDBJ whole genome shotgun (WGS) entry which is preliminary data.</text>
</comment>
<proteinExistence type="predicted"/>
<sequence>MASFRFFPDLPYELREQIWQQAIRPSAKNYSGIQHFSILHSNMKFESTAFKPKLIPSSRGVPTSCDEGITFAAEIPGTEGAEANRSAYMWDAGLWTACWESRQIILRHWEIKKWSEKRRNFQAEGFYGFWYREEEWRENQDCCITINAPSLITNDGGEEWQLMVRPYDDAFYFDLESLKDALNQPNPGRTWDNLVEIMQDLPFSGLNYCCQPVRHLIFDFDPNWLNNLPRYNAHVDSGSTQEFIIDLLWLLAGRSEEETHFHIWLIDRSRRQSSIKNGDEVLLAGGAGEEARVFYNCDEEFVDLGTAEYNPYGKSQLHDEPWKFEYDEGGFRKPTDILKCDESKLSAALAGEENEFAGWFIWWLAETLTETLSDIKSYPYTIDEPHLREYFWVEDHISILGYRS</sequence>
<evidence type="ECO:0000259" key="1">
    <source>
        <dbReference type="Pfam" id="PF20150"/>
    </source>
</evidence>
<dbReference type="InterPro" id="IPR045518">
    <property type="entry name" value="2EXR"/>
</dbReference>
<evidence type="ECO:0000313" key="2">
    <source>
        <dbReference type="EMBL" id="CAH0005032.1"/>
    </source>
</evidence>
<feature type="domain" description="2EXR" evidence="1">
    <location>
        <begin position="4"/>
        <end position="109"/>
    </location>
</feature>
<dbReference type="AlphaFoldDB" id="A0A9N9UW77"/>
<organism evidence="2 3">
    <name type="scientific">Clonostachys byssicola</name>
    <dbReference type="NCBI Taxonomy" id="160290"/>
    <lineage>
        <taxon>Eukaryota</taxon>
        <taxon>Fungi</taxon>
        <taxon>Dikarya</taxon>
        <taxon>Ascomycota</taxon>
        <taxon>Pezizomycotina</taxon>
        <taxon>Sordariomycetes</taxon>
        <taxon>Hypocreomycetidae</taxon>
        <taxon>Hypocreales</taxon>
        <taxon>Bionectriaceae</taxon>
        <taxon>Clonostachys</taxon>
    </lineage>
</organism>
<dbReference type="EMBL" id="CABFNO020001568">
    <property type="protein sequence ID" value="CAH0005032.1"/>
    <property type="molecule type" value="Genomic_DNA"/>
</dbReference>
<reference evidence="3" key="1">
    <citation type="submission" date="2019-06" db="EMBL/GenBank/DDBJ databases">
        <authorList>
            <person name="Broberg M."/>
        </authorList>
    </citation>
    <scope>NUCLEOTIDE SEQUENCE [LARGE SCALE GENOMIC DNA]</scope>
</reference>
<dbReference type="Proteomes" id="UP000754883">
    <property type="component" value="Unassembled WGS sequence"/>
</dbReference>
<dbReference type="OrthoDB" id="3596450at2759"/>
<protein>
    <recommendedName>
        <fullName evidence="1">2EXR domain-containing protein</fullName>
    </recommendedName>
</protein>